<organism evidence="3 4">
    <name type="scientific">Actinoplanes palleronii</name>
    <dbReference type="NCBI Taxonomy" id="113570"/>
    <lineage>
        <taxon>Bacteria</taxon>
        <taxon>Bacillati</taxon>
        <taxon>Actinomycetota</taxon>
        <taxon>Actinomycetes</taxon>
        <taxon>Micromonosporales</taxon>
        <taxon>Micromonosporaceae</taxon>
        <taxon>Actinoplanes</taxon>
    </lineage>
</organism>
<keyword evidence="2" id="KW-0732">Signal</keyword>
<sequence length="155" mass="17014">MTKTMRLLTMVGMGLLAGATLAAGPAQAAPAAGQANTTTTASTQGARWGSDEVVGYYRDFWSCEQAGRTGDRFGAWEDYDCVQVRVGFRGGAFALVVDDNDWDDRWDSRWRGGYWPSNWSYRPQWPGHHRGGDHRDGDHRGPGGHRGGPGHFGNR</sequence>
<gene>
    <name evidence="3" type="ORF">Apa02nite_059560</name>
</gene>
<reference evidence="3 4" key="1">
    <citation type="submission" date="2021-01" db="EMBL/GenBank/DDBJ databases">
        <title>Whole genome shotgun sequence of Actinoplanes palleronii NBRC 14916.</title>
        <authorList>
            <person name="Komaki H."/>
            <person name="Tamura T."/>
        </authorList>
    </citation>
    <scope>NUCLEOTIDE SEQUENCE [LARGE SCALE GENOMIC DNA]</scope>
    <source>
        <strain evidence="3 4">NBRC 14916</strain>
    </source>
</reference>
<evidence type="ECO:0000313" key="4">
    <source>
        <dbReference type="Proteomes" id="UP000624709"/>
    </source>
</evidence>
<proteinExistence type="predicted"/>
<feature type="chain" id="PRO_5045276722" evidence="2">
    <location>
        <begin position="29"/>
        <end position="155"/>
    </location>
</feature>
<protein>
    <submittedName>
        <fullName evidence="3">Uncharacterized protein</fullName>
    </submittedName>
</protein>
<keyword evidence="4" id="KW-1185">Reference proteome</keyword>
<feature type="signal peptide" evidence="2">
    <location>
        <begin position="1"/>
        <end position="28"/>
    </location>
</feature>
<comment type="caution">
    <text evidence="3">The sequence shown here is derived from an EMBL/GenBank/DDBJ whole genome shotgun (WGS) entry which is preliminary data.</text>
</comment>
<feature type="region of interest" description="Disordered" evidence="1">
    <location>
        <begin position="127"/>
        <end position="155"/>
    </location>
</feature>
<evidence type="ECO:0000313" key="3">
    <source>
        <dbReference type="EMBL" id="GIE69848.1"/>
    </source>
</evidence>
<dbReference type="RefSeq" id="WP_203827960.1">
    <property type="nucleotide sequence ID" value="NZ_BAAATY010000027.1"/>
</dbReference>
<dbReference type="EMBL" id="BOMS01000093">
    <property type="protein sequence ID" value="GIE69848.1"/>
    <property type="molecule type" value="Genomic_DNA"/>
</dbReference>
<name>A0ABQ4BGN2_9ACTN</name>
<accession>A0ABQ4BGN2</accession>
<feature type="compositionally biased region" description="Gly residues" evidence="1">
    <location>
        <begin position="144"/>
        <end position="155"/>
    </location>
</feature>
<dbReference type="Proteomes" id="UP000624709">
    <property type="component" value="Unassembled WGS sequence"/>
</dbReference>
<evidence type="ECO:0000256" key="1">
    <source>
        <dbReference type="SAM" id="MobiDB-lite"/>
    </source>
</evidence>
<evidence type="ECO:0000256" key="2">
    <source>
        <dbReference type="SAM" id="SignalP"/>
    </source>
</evidence>